<keyword evidence="3" id="KW-1015">Disulfide bond</keyword>
<proteinExistence type="predicted"/>
<dbReference type="SUPFAM" id="SSF50494">
    <property type="entry name" value="Trypsin-like serine proteases"/>
    <property type="match status" value="1"/>
</dbReference>
<dbReference type="Pfam" id="PF13365">
    <property type="entry name" value="Trypsin_2"/>
    <property type="match status" value="1"/>
</dbReference>
<name>A0A485LNU4_9STRA</name>
<dbReference type="InterPro" id="IPR000177">
    <property type="entry name" value="Apple"/>
</dbReference>
<accession>A0A485LNU4</accession>
<dbReference type="PANTHER" id="PTHR36234:SF5">
    <property type="entry name" value="LYSYL ENDOPEPTIDASE"/>
    <property type="match status" value="1"/>
</dbReference>
<feature type="domain" description="Apple" evidence="6">
    <location>
        <begin position="578"/>
        <end position="658"/>
    </location>
</feature>
<reference evidence="8 9" key="1">
    <citation type="submission" date="2019-03" db="EMBL/GenBank/DDBJ databases">
        <authorList>
            <person name="Gaulin E."/>
            <person name="Dumas B."/>
        </authorList>
    </citation>
    <scope>NUCLEOTIDE SEQUENCE [LARGE SCALE GENOMIC DNA]</scope>
    <source>
        <strain evidence="8">CBS 568.67</strain>
    </source>
</reference>
<evidence type="ECO:0000256" key="1">
    <source>
        <dbReference type="ARBA" id="ARBA00022737"/>
    </source>
</evidence>
<dbReference type="Proteomes" id="UP000332933">
    <property type="component" value="Unassembled WGS sequence"/>
</dbReference>
<feature type="region of interest" description="Disordered" evidence="4">
    <location>
        <begin position="452"/>
        <end position="577"/>
    </location>
</feature>
<feature type="region of interest" description="Disordered" evidence="4">
    <location>
        <begin position="374"/>
        <end position="419"/>
    </location>
</feature>
<dbReference type="EMBL" id="VJMH01007312">
    <property type="protein sequence ID" value="KAF0684195.1"/>
    <property type="molecule type" value="Genomic_DNA"/>
</dbReference>
<feature type="signal peptide" evidence="5">
    <location>
        <begin position="1"/>
        <end position="16"/>
    </location>
</feature>
<evidence type="ECO:0000256" key="2">
    <source>
        <dbReference type="ARBA" id="ARBA00023026"/>
    </source>
</evidence>
<feature type="region of interest" description="Disordered" evidence="4">
    <location>
        <begin position="283"/>
        <end position="350"/>
    </location>
</feature>
<dbReference type="GO" id="GO:0005576">
    <property type="term" value="C:extracellular region"/>
    <property type="evidence" value="ECO:0007669"/>
    <property type="project" value="InterPro"/>
</dbReference>
<feature type="chain" id="PRO_5033826625" evidence="5">
    <location>
        <begin position="17"/>
        <end position="726"/>
    </location>
</feature>
<dbReference type="Gene3D" id="3.50.4.10">
    <property type="entry name" value="Hepatocyte Growth Factor"/>
    <property type="match status" value="2"/>
</dbReference>
<sequence length="726" mass="73583">MLSIAKLLAIASLAAAQNGDYLEETESICGSDMSLPVVCYQSQSTYQPMYKKAPAVARLRIGGSACTGWLFGSEGHMITNHHCIGDANVASTVIVEFLAETSTCDDPTNNVMFGSPGMFAANSTEFITTDINLDFTLVKLNVNSGQTLSHYGYLQARATGAVANEAIYVPQHPMAHPKRLSVLSSNGNVPTSITSMKTKSCAGVNADVLGHNADTQPGSSGSPLISAVDHLVVGLHNCGGCTATSGQNSGIKIEQIVAFLQDKNLLPKNAVASYATTTAVPTTTTVTPQPTTTTIQPTTTPCTTTGTPSTTTAAPTTTTPCTTTGTPATTTVKPATTTGAPVTTTVKPVTTTGAPATTTVTPVTTTSAPATTTVKPVTTTSAPPATTTSAPATTTVKPSTTTGTPATTTVKPATTTSAPATTTVKPVTTTSAPVTTTVKPCTTTGAPATTTVKPATTTSAPATTTVKPCTTTGAPATTTGAPASTTVKPATTTGAPATTTVKPATTTGAPSTSTVKPCTTTGAPATTTGAPAPTTVKPATTTGAPATTTVKPCTTTGAPATTTRSPVTTTAVPTTTPCSGDCSPLEDNADYYGFDLSYTSRASADLCCADCKATEGCKLFTWTNYNGGTCWLKHTQGTKIYNAGAKASVLKNANTKTCGAKEMDVDYPGSDVASTRRATPDLCCADCKANDECKLFVWTDYNGGTCWLKSGKGYSSRYPGAIAVTM</sequence>
<dbReference type="SMART" id="SM00223">
    <property type="entry name" value="APPLE"/>
    <property type="match status" value="1"/>
</dbReference>
<dbReference type="PRINTS" id="PR01217">
    <property type="entry name" value="PRICHEXTENSN"/>
</dbReference>
<dbReference type="EMBL" id="CAADRA010007338">
    <property type="protein sequence ID" value="VFU00462.1"/>
    <property type="molecule type" value="Genomic_DNA"/>
</dbReference>
<reference evidence="7" key="2">
    <citation type="submission" date="2019-06" db="EMBL/GenBank/DDBJ databases">
        <title>Genomics analysis of Aphanomyces spp. identifies a new class of oomycete effector associated with host adaptation.</title>
        <authorList>
            <person name="Gaulin E."/>
        </authorList>
    </citation>
    <scope>NUCLEOTIDE SEQUENCE</scope>
    <source>
        <strain evidence="7">CBS 578.67</strain>
    </source>
</reference>
<keyword evidence="9" id="KW-1185">Reference proteome</keyword>
<dbReference type="PANTHER" id="PTHR36234">
    <property type="entry name" value="LYSYL ENDOPEPTIDASE"/>
    <property type="match status" value="1"/>
</dbReference>
<dbReference type="AlphaFoldDB" id="A0A485LNU4"/>
<evidence type="ECO:0000256" key="4">
    <source>
        <dbReference type="SAM" id="MobiDB-lite"/>
    </source>
</evidence>
<protein>
    <submittedName>
        <fullName evidence="8">Aste57867_23818 protein</fullName>
    </submittedName>
</protein>
<keyword evidence="5" id="KW-0732">Signal</keyword>
<evidence type="ECO:0000256" key="3">
    <source>
        <dbReference type="ARBA" id="ARBA00023157"/>
    </source>
</evidence>
<keyword evidence="2" id="KW-0843">Virulence</keyword>
<dbReference type="Gene3D" id="2.40.10.10">
    <property type="entry name" value="Trypsin-like serine proteases"/>
    <property type="match status" value="1"/>
</dbReference>
<dbReference type="CDD" id="cd01100">
    <property type="entry name" value="APPLE_Factor_XI_like"/>
    <property type="match status" value="1"/>
</dbReference>
<evidence type="ECO:0000313" key="9">
    <source>
        <dbReference type="Proteomes" id="UP000332933"/>
    </source>
</evidence>
<evidence type="ECO:0000259" key="6">
    <source>
        <dbReference type="PROSITE" id="PS50948"/>
    </source>
</evidence>
<dbReference type="InterPro" id="IPR003609">
    <property type="entry name" value="Pan_app"/>
</dbReference>
<dbReference type="InterPro" id="IPR043504">
    <property type="entry name" value="Peptidase_S1_PA_chymotrypsin"/>
</dbReference>
<evidence type="ECO:0000313" key="8">
    <source>
        <dbReference type="EMBL" id="VFU00462.1"/>
    </source>
</evidence>
<dbReference type="GO" id="GO:0006508">
    <property type="term" value="P:proteolysis"/>
    <property type="evidence" value="ECO:0007669"/>
    <property type="project" value="InterPro"/>
</dbReference>
<evidence type="ECO:0000256" key="5">
    <source>
        <dbReference type="SAM" id="SignalP"/>
    </source>
</evidence>
<dbReference type="InterPro" id="IPR009003">
    <property type="entry name" value="Peptidase_S1_PA"/>
</dbReference>
<organism evidence="8 9">
    <name type="scientific">Aphanomyces stellatus</name>
    <dbReference type="NCBI Taxonomy" id="120398"/>
    <lineage>
        <taxon>Eukaryota</taxon>
        <taxon>Sar</taxon>
        <taxon>Stramenopiles</taxon>
        <taxon>Oomycota</taxon>
        <taxon>Saprolegniomycetes</taxon>
        <taxon>Saprolegniales</taxon>
        <taxon>Verrucalvaceae</taxon>
        <taxon>Aphanomyces</taxon>
    </lineage>
</organism>
<evidence type="ECO:0000313" key="7">
    <source>
        <dbReference type="EMBL" id="KAF0684195.1"/>
    </source>
</evidence>
<dbReference type="OrthoDB" id="76759at2759"/>
<dbReference type="Pfam" id="PF14295">
    <property type="entry name" value="PAN_4"/>
    <property type="match status" value="2"/>
</dbReference>
<gene>
    <name evidence="8" type="primary">Aste57867_23818</name>
    <name evidence="7" type="ORF">As57867_023745</name>
    <name evidence="8" type="ORF">ASTE57867_23818</name>
</gene>
<keyword evidence="1" id="KW-0677">Repeat</keyword>
<dbReference type="PROSITE" id="PS50948">
    <property type="entry name" value="PAN"/>
    <property type="match status" value="1"/>
</dbReference>